<dbReference type="PATRIC" id="fig|1286171.3.peg.2917"/>
<dbReference type="REBASE" id="84458">
    <property type="entry name" value="M.EacORF7340P"/>
</dbReference>
<dbReference type="InterPro" id="IPR012327">
    <property type="entry name" value="MeTrfase_D12"/>
</dbReference>
<sequence>MQTNRWFLDHLFVLSAAKGDETALAPQKYVQCVLGRGITMSFALELEHENLNLEDKISTMRENKINISPIFKWIRYEKHIIEEIKKHVPKSFSSYWEPYTGGGALLFDIQHKRSVINVCDEELYNIYRVIRDDVNALIEELKKHKNEKEYYYELRDMDTAGMSSVENAARNIYLNKTCFNGFFRKSESGQFDVPFGSYKNPRFTNKIILKGISAYLKEQDVKLISRKFESFAESIPKDSFIYIAPENNFRSQKCYDFNGCARLKNICDRLDAKGVKFLISHSYNDQICDIFNSYEIIKVKVNRNISSVNFKNDESKEIIIKNYATNVT</sequence>
<accession>W8TQ70</accession>
<dbReference type="eggNOG" id="COG0338">
    <property type="taxonomic scope" value="Bacteria"/>
</dbReference>
<dbReference type="KEGG" id="eac:EAL2_808p07340"/>
<comment type="catalytic activity">
    <reaction evidence="6">
        <text>a 2'-deoxyadenosine in DNA + S-adenosyl-L-methionine = an N(6)-methyl-2'-deoxyadenosine in DNA + S-adenosyl-L-homocysteine + H(+)</text>
        <dbReference type="Rhea" id="RHEA:15197"/>
        <dbReference type="Rhea" id="RHEA-COMP:12418"/>
        <dbReference type="Rhea" id="RHEA-COMP:12419"/>
        <dbReference type="ChEBI" id="CHEBI:15378"/>
        <dbReference type="ChEBI" id="CHEBI:57856"/>
        <dbReference type="ChEBI" id="CHEBI:59789"/>
        <dbReference type="ChEBI" id="CHEBI:90615"/>
        <dbReference type="ChEBI" id="CHEBI:90616"/>
        <dbReference type="EC" id="2.1.1.72"/>
    </reaction>
</comment>
<evidence type="ECO:0000313" key="7">
    <source>
        <dbReference type="EMBL" id="AHM58237.1"/>
    </source>
</evidence>
<dbReference type="GO" id="GO:0032259">
    <property type="term" value="P:methylation"/>
    <property type="evidence" value="ECO:0007669"/>
    <property type="project" value="UniProtKB-KW"/>
</dbReference>
<evidence type="ECO:0000256" key="1">
    <source>
        <dbReference type="ARBA" id="ARBA00006594"/>
    </source>
</evidence>
<keyword evidence="5" id="KW-0949">S-adenosyl-L-methionine</keyword>
<keyword evidence="4 7" id="KW-0808">Transferase</keyword>
<dbReference type="Gene3D" id="1.10.1020.10">
    <property type="entry name" value="Adenine-specific Methyltransferase, Domain 2"/>
    <property type="match status" value="1"/>
</dbReference>
<dbReference type="GO" id="GO:0043565">
    <property type="term" value="F:sequence-specific DNA binding"/>
    <property type="evidence" value="ECO:0007669"/>
    <property type="project" value="TreeGrafter"/>
</dbReference>
<dbReference type="GO" id="GO:0009007">
    <property type="term" value="F:site-specific DNA-methyltransferase (adenine-specific) activity"/>
    <property type="evidence" value="ECO:0007669"/>
    <property type="project" value="UniProtKB-EC"/>
</dbReference>
<keyword evidence="8" id="KW-1185">Reference proteome</keyword>
<proteinExistence type="inferred from homology"/>
<dbReference type="GO" id="GO:0009307">
    <property type="term" value="P:DNA restriction-modification system"/>
    <property type="evidence" value="ECO:0007669"/>
    <property type="project" value="InterPro"/>
</dbReference>
<comment type="similarity">
    <text evidence="1">Belongs to the N(4)/N(6)-methyltransferase family.</text>
</comment>
<evidence type="ECO:0000256" key="5">
    <source>
        <dbReference type="ARBA" id="ARBA00022691"/>
    </source>
</evidence>
<dbReference type="InterPro" id="IPR029063">
    <property type="entry name" value="SAM-dependent_MTases_sf"/>
</dbReference>
<dbReference type="PANTHER" id="PTHR30481">
    <property type="entry name" value="DNA ADENINE METHYLASE"/>
    <property type="match status" value="1"/>
</dbReference>
<evidence type="ECO:0000256" key="2">
    <source>
        <dbReference type="ARBA" id="ARBA00011900"/>
    </source>
</evidence>
<evidence type="ECO:0000256" key="6">
    <source>
        <dbReference type="ARBA" id="ARBA00047942"/>
    </source>
</evidence>
<reference evidence="7 8" key="1">
    <citation type="journal article" date="2014" name="Genome Announc.">
        <title>Complete Genome Sequence of Amino Acid-Utilizing Eubacterium acidaminophilum al-2 (DSM 3953).</title>
        <authorList>
            <person name="Poehlein A."/>
            <person name="Andreesen J.R."/>
            <person name="Daniel R."/>
        </authorList>
    </citation>
    <scope>NUCLEOTIDE SEQUENCE [LARGE SCALE GENOMIC DNA]</scope>
    <source>
        <strain evidence="7 8">DSM 3953</strain>
        <plasmid evidence="8">Plasmid EAL2_808p</plasmid>
    </source>
</reference>
<keyword evidence="3 7" id="KW-0489">Methyltransferase</keyword>
<dbReference type="Gene3D" id="3.40.50.150">
    <property type="entry name" value="Vaccinia Virus protein VP39"/>
    <property type="match status" value="1"/>
</dbReference>
<geneLocation type="plasmid" evidence="7 8">
    <name>EAL2_808p</name>
</geneLocation>
<organism evidence="7 8">
    <name type="scientific">Peptoclostridium acidaminophilum DSM 3953</name>
    <dbReference type="NCBI Taxonomy" id="1286171"/>
    <lineage>
        <taxon>Bacteria</taxon>
        <taxon>Bacillati</taxon>
        <taxon>Bacillota</taxon>
        <taxon>Clostridia</taxon>
        <taxon>Peptostreptococcales</taxon>
        <taxon>Peptoclostridiaceae</taxon>
        <taxon>Peptoclostridium</taxon>
    </lineage>
</organism>
<evidence type="ECO:0000313" key="8">
    <source>
        <dbReference type="Proteomes" id="UP000019591"/>
    </source>
</evidence>
<dbReference type="GO" id="GO:1904047">
    <property type="term" value="F:S-adenosyl-L-methionine binding"/>
    <property type="evidence" value="ECO:0007669"/>
    <property type="project" value="TreeGrafter"/>
</dbReference>
<evidence type="ECO:0000256" key="3">
    <source>
        <dbReference type="ARBA" id="ARBA00022603"/>
    </source>
</evidence>
<dbReference type="EC" id="2.1.1.72" evidence="2"/>
<keyword evidence="7" id="KW-0614">Plasmid</keyword>
<evidence type="ECO:0000256" key="4">
    <source>
        <dbReference type="ARBA" id="ARBA00022679"/>
    </source>
</evidence>
<dbReference type="PANTHER" id="PTHR30481:SF3">
    <property type="entry name" value="DNA ADENINE METHYLASE"/>
    <property type="match status" value="1"/>
</dbReference>
<dbReference type="HOGENOM" id="CLU_063430_0_0_9"/>
<dbReference type="InterPro" id="IPR023095">
    <property type="entry name" value="Ade_MeTrfase_dom_2"/>
</dbReference>
<dbReference type="Pfam" id="PF02086">
    <property type="entry name" value="MethyltransfD12"/>
    <property type="match status" value="1"/>
</dbReference>
<protein>
    <recommendedName>
        <fullName evidence="2">site-specific DNA-methyltransferase (adenine-specific)</fullName>
        <ecNumber evidence="2">2.1.1.72</ecNumber>
    </recommendedName>
</protein>
<dbReference type="AlphaFoldDB" id="W8TQ70"/>
<dbReference type="EMBL" id="CP007453">
    <property type="protein sequence ID" value="AHM58237.1"/>
    <property type="molecule type" value="Genomic_DNA"/>
</dbReference>
<dbReference type="Proteomes" id="UP000019591">
    <property type="component" value="Plasmid EAL2_808p"/>
</dbReference>
<dbReference type="GO" id="GO:0006298">
    <property type="term" value="P:mismatch repair"/>
    <property type="evidence" value="ECO:0007669"/>
    <property type="project" value="TreeGrafter"/>
</dbReference>
<dbReference type="SUPFAM" id="SSF53335">
    <property type="entry name" value="S-adenosyl-L-methionine-dependent methyltransferases"/>
    <property type="match status" value="1"/>
</dbReference>
<dbReference type="NCBIfam" id="TIGR00571">
    <property type="entry name" value="dam"/>
    <property type="match status" value="1"/>
</dbReference>
<gene>
    <name evidence="7" type="primary">dam</name>
    <name evidence="7" type="ORF">EAL2_808p07340</name>
</gene>
<name>W8TQ70_PEPAC</name>